<dbReference type="CDD" id="cd05327">
    <property type="entry name" value="retinol-DH_like_SDR_c_like"/>
    <property type="match status" value="1"/>
</dbReference>
<keyword evidence="1" id="KW-0560">Oxidoreductase</keyword>
<accession>A0A7R9QW27</accession>
<organism evidence="3">
    <name type="scientific">Oppiella nova</name>
    <dbReference type="NCBI Taxonomy" id="334625"/>
    <lineage>
        <taxon>Eukaryota</taxon>
        <taxon>Metazoa</taxon>
        <taxon>Ecdysozoa</taxon>
        <taxon>Arthropoda</taxon>
        <taxon>Chelicerata</taxon>
        <taxon>Arachnida</taxon>
        <taxon>Acari</taxon>
        <taxon>Acariformes</taxon>
        <taxon>Sarcoptiformes</taxon>
        <taxon>Oribatida</taxon>
        <taxon>Brachypylina</taxon>
        <taxon>Oppioidea</taxon>
        <taxon>Oppiidae</taxon>
        <taxon>Oppiella</taxon>
    </lineage>
</organism>
<evidence type="ECO:0000256" key="2">
    <source>
        <dbReference type="RuleBase" id="RU000363"/>
    </source>
</evidence>
<dbReference type="SUPFAM" id="SSF51735">
    <property type="entry name" value="NAD(P)-binding Rossmann-fold domains"/>
    <property type="match status" value="1"/>
</dbReference>
<dbReference type="InterPro" id="IPR002347">
    <property type="entry name" value="SDR_fam"/>
</dbReference>
<evidence type="ECO:0008006" key="5">
    <source>
        <dbReference type="Google" id="ProtNLM"/>
    </source>
</evidence>
<comment type="similarity">
    <text evidence="2">Belongs to the short-chain dehydrogenases/reductases (SDR) family.</text>
</comment>
<dbReference type="PANTHER" id="PTHR43157:SF73">
    <property type="entry name" value="WW DOMAIN-CONTAINING OXIDOREDUCTASE-LIKE PROTEIN"/>
    <property type="match status" value="1"/>
</dbReference>
<dbReference type="Pfam" id="PF00106">
    <property type="entry name" value="adh_short"/>
    <property type="match status" value="1"/>
</dbReference>
<dbReference type="OrthoDB" id="6411518at2759"/>
<dbReference type="PRINTS" id="PR00080">
    <property type="entry name" value="SDRFAMILY"/>
</dbReference>
<keyword evidence="4" id="KW-1185">Reference proteome</keyword>
<dbReference type="PANTHER" id="PTHR43157">
    <property type="entry name" value="PHOSPHATIDYLINOSITOL-GLYCAN BIOSYNTHESIS CLASS F PROTEIN-RELATED"/>
    <property type="match status" value="1"/>
</dbReference>
<dbReference type="EMBL" id="OC931903">
    <property type="protein sequence ID" value="CAD7659305.1"/>
    <property type="molecule type" value="Genomic_DNA"/>
</dbReference>
<gene>
    <name evidence="3" type="ORF">ONB1V03_LOCUS15901</name>
</gene>
<name>A0A7R9QW27_9ACAR</name>
<dbReference type="PRINTS" id="PR00081">
    <property type="entry name" value="GDHRDH"/>
</dbReference>
<evidence type="ECO:0000313" key="4">
    <source>
        <dbReference type="Proteomes" id="UP000728032"/>
    </source>
</evidence>
<evidence type="ECO:0000313" key="3">
    <source>
        <dbReference type="EMBL" id="CAD7659305.1"/>
    </source>
</evidence>
<dbReference type="GO" id="GO:0016491">
    <property type="term" value="F:oxidoreductase activity"/>
    <property type="evidence" value="ECO:0007669"/>
    <property type="project" value="UniProtKB-KW"/>
</dbReference>
<dbReference type="AlphaFoldDB" id="A0A7R9QW27"/>
<dbReference type="Proteomes" id="UP000728032">
    <property type="component" value="Unassembled WGS sequence"/>
</dbReference>
<dbReference type="EMBL" id="CAJPVJ010017078">
    <property type="protein sequence ID" value="CAG2176467.1"/>
    <property type="molecule type" value="Genomic_DNA"/>
</dbReference>
<protein>
    <recommendedName>
        <fullName evidence="5">Retinol dehydrogenase 12</fullName>
    </recommendedName>
</protein>
<proteinExistence type="inferred from homology"/>
<evidence type="ECO:0000256" key="1">
    <source>
        <dbReference type="ARBA" id="ARBA00023002"/>
    </source>
</evidence>
<reference evidence="3" key="1">
    <citation type="submission" date="2020-11" db="EMBL/GenBank/DDBJ databases">
        <authorList>
            <person name="Tran Van P."/>
        </authorList>
    </citation>
    <scope>NUCLEOTIDE SEQUENCE</scope>
</reference>
<dbReference type="InterPro" id="IPR036291">
    <property type="entry name" value="NAD(P)-bd_dom_sf"/>
</dbReference>
<dbReference type="Gene3D" id="3.40.50.720">
    <property type="entry name" value="NAD(P)-binding Rossmann-like Domain"/>
    <property type="match status" value="1"/>
</dbReference>
<sequence length="312" mass="34845">MIGGVTELLSSAIGWRNKCESTRRLDGQVVVITGANTGIGKETALHLSLRGAKIIIGCRDVDKGKEAITEILVKNPKANLNVLKLDLSSLASVREFAKNVSLNESNIDILINNAGLGMCPEWQTKEGYEMVFGTNHLGHFLLTLLLLPLLRKSPKARVINVSSVAYKMGKIDFENINLRNGAYNGITAYSQSKLANILFSRELSKRLGPNSPVTTYSLHPGPVKTNRSRYMENKSLKAFYDTMTTLLYLRPEMGCQTTLYCALEESLDRETGLYYNNCREEKLWDNGSDDKSAERLWNLSCDLVHLEDHLKI</sequence>